<dbReference type="GO" id="GO:0006397">
    <property type="term" value="P:mRNA processing"/>
    <property type="evidence" value="ECO:0007669"/>
    <property type="project" value="UniProtKB-KW"/>
</dbReference>
<dbReference type="OrthoDB" id="10264956at2759"/>
<feature type="binding site" evidence="10">
    <location>
        <position position="146"/>
    </location>
    <ligand>
        <name>substrate</name>
    </ligand>
</feature>
<dbReference type="GO" id="GO:0009408">
    <property type="term" value="P:response to heat"/>
    <property type="evidence" value="ECO:0007669"/>
    <property type="project" value="EnsemblMetazoa"/>
</dbReference>
<dbReference type="Pfam" id="PF05652">
    <property type="entry name" value="DcpS"/>
    <property type="match status" value="1"/>
</dbReference>
<dbReference type="Proteomes" id="UP000035682">
    <property type="component" value="Unplaced"/>
</dbReference>
<reference evidence="13" key="2">
    <citation type="submission" date="2020-12" db="UniProtKB">
        <authorList>
            <consortium name="WormBaseParasite"/>
        </authorList>
    </citation>
    <scope>IDENTIFICATION</scope>
</reference>
<comment type="function">
    <text evidence="8">Decapping scavenger enzyme that catalyzes the cleavage of a residual cap structure following the degradation of mRNAs by the 3'-&gt;5' exosome-mediated mRNA decay pathway.</text>
</comment>
<dbReference type="GO" id="GO:0047627">
    <property type="term" value="F:adenylylsulfatase activity"/>
    <property type="evidence" value="ECO:0007669"/>
    <property type="project" value="EnsemblMetazoa"/>
</dbReference>
<reference evidence="11 12" key="1">
    <citation type="submission" date="2014-09" db="EMBL/GenBank/DDBJ databases">
        <authorList>
            <person name="Martin A.A."/>
        </authorList>
    </citation>
    <scope>NUCLEOTIDE SEQUENCE</scope>
    <source>
        <strain evidence="12">ED321</strain>
        <strain evidence="11">ED321 Heterogonic</strain>
    </source>
</reference>
<proteinExistence type="inferred from homology"/>
<comment type="subcellular location">
    <subcellularLocation>
        <location evidence="1 8">Nucleus</location>
    </subcellularLocation>
</comment>
<dbReference type="GO" id="GO:0000340">
    <property type="term" value="F:RNA 7-methylguanosine cap binding"/>
    <property type="evidence" value="ECO:0007669"/>
    <property type="project" value="UniProtKB-UniRule"/>
</dbReference>
<feature type="binding site" evidence="10">
    <location>
        <position position="168"/>
    </location>
    <ligand>
        <name>substrate</name>
    </ligand>
</feature>
<dbReference type="RefSeq" id="XP_024506537.1">
    <property type="nucleotide sequence ID" value="XM_024653019.1"/>
</dbReference>
<evidence type="ECO:0000256" key="10">
    <source>
        <dbReference type="PIRSR" id="PIRSR028973-2"/>
    </source>
</evidence>
<accession>A0A090LC45</accession>
<evidence type="ECO:0000313" key="11">
    <source>
        <dbReference type="EMBL" id="CEF67337.1"/>
    </source>
</evidence>
<dbReference type="GO" id="GO:0005634">
    <property type="term" value="C:nucleus"/>
    <property type="evidence" value="ECO:0007669"/>
    <property type="project" value="UniProtKB-SubCell"/>
</dbReference>
<dbReference type="FunFam" id="3.30.428.10:FF:000006">
    <property type="entry name" value="m7GpppX diphosphatase"/>
    <property type="match status" value="1"/>
</dbReference>
<dbReference type="CTD" id="36379702"/>
<comment type="similarity">
    <text evidence="2 8">Belongs to the HIT family.</text>
</comment>
<dbReference type="PANTHER" id="PTHR12978:SF0">
    <property type="entry name" value="M7GPPPX DIPHOSPHATASE"/>
    <property type="match status" value="1"/>
</dbReference>
<evidence type="ECO:0000256" key="1">
    <source>
        <dbReference type="ARBA" id="ARBA00004123"/>
    </source>
</evidence>
<feature type="binding site" evidence="10">
    <location>
        <position position="136"/>
    </location>
    <ligand>
        <name>substrate</name>
    </ligand>
</feature>
<evidence type="ECO:0000256" key="8">
    <source>
        <dbReference type="PIRNR" id="PIRNR028973"/>
    </source>
</evidence>
<dbReference type="OMA" id="RAYFHYQ"/>
<evidence type="ECO:0000256" key="2">
    <source>
        <dbReference type="ARBA" id="ARBA00010208"/>
    </source>
</evidence>
<dbReference type="Gene3D" id="3.30.200.40">
    <property type="entry name" value="Scavenger mRNA decapping enzyme, N-terminal domain"/>
    <property type="match status" value="1"/>
</dbReference>
<feature type="active site" description="Nucleophile" evidence="9">
    <location>
        <position position="238"/>
    </location>
</feature>
<dbReference type="SUPFAM" id="SSF54197">
    <property type="entry name" value="HIT-like"/>
    <property type="match status" value="1"/>
</dbReference>
<feature type="binding site" evidence="10">
    <location>
        <begin position="229"/>
        <end position="240"/>
    </location>
    <ligand>
        <name>substrate</name>
    </ligand>
</feature>
<evidence type="ECO:0000313" key="13">
    <source>
        <dbReference type="WBParaSite" id="SRAE_2000200100.1"/>
    </source>
</evidence>
<dbReference type="WormBase" id="SRAE_2000200100">
    <property type="protein sequence ID" value="SRP09829"/>
    <property type="gene ID" value="WBGene00262208"/>
</dbReference>
<dbReference type="Pfam" id="PF11969">
    <property type="entry name" value="DcpS_C"/>
    <property type="match status" value="1"/>
</dbReference>
<dbReference type="GO" id="GO:0140932">
    <property type="term" value="F:5'-(N(7)-methyl 5'-triphosphoguanosine)-[mRNA] diphosphatase activity"/>
    <property type="evidence" value="ECO:0007669"/>
    <property type="project" value="UniProtKB-EC"/>
</dbReference>
<dbReference type="PIRSF" id="PIRSF028973">
    <property type="entry name" value="Scavenger_mRNA_decap_enz"/>
    <property type="match status" value="1"/>
</dbReference>
<dbReference type="GO" id="GO:0004780">
    <property type="term" value="F:sulfate adenylyltransferase (ADP) activity"/>
    <property type="evidence" value="ECO:0007669"/>
    <property type="project" value="EnsemblMetazoa"/>
</dbReference>
<dbReference type="STRING" id="34506.A0A090LC45"/>
<feature type="binding site" evidence="10">
    <location>
        <position position="166"/>
    </location>
    <ligand>
        <name>substrate</name>
    </ligand>
</feature>
<evidence type="ECO:0000313" key="14">
    <source>
        <dbReference type="WormBase" id="SRAE_2000200100"/>
    </source>
</evidence>
<evidence type="ECO:0000256" key="7">
    <source>
        <dbReference type="ARBA" id="ARBA00048222"/>
    </source>
</evidence>
<dbReference type="AlphaFoldDB" id="A0A090LC45"/>
<dbReference type="GO" id="GO:0006790">
    <property type="term" value="P:sulfur compound metabolic process"/>
    <property type="evidence" value="ECO:0007669"/>
    <property type="project" value="EnsemblMetazoa"/>
</dbReference>
<evidence type="ECO:0000256" key="5">
    <source>
        <dbReference type="ARBA" id="ARBA00022801"/>
    </source>
</evidence>
<dbReference type="PANTHER" id="PTHR12978">
    <property type="entry name" value="HISTIDINE TRIAD HIT PROTEIN MEMBER"/>
    <property type="match status" value="1"/>
</dbReference>
<evidence type="ECO:0000313" key="12">
    <source>
        <dbReference type="Proteomes" id="UP000035682"/>
    </source>
</evidence>
<organism evidence="11">
    <name type="scientific">Strongyloides ratti</name>
    <name type="common">Parasitic roundworm</name>
    <dbReference type="NCBI Taxonomy" id="34506"/>
    <lineage>
        <taxon>Eukaryota</taxon>
        <taxon>Metazoa</taxon>
        <taxon>Ecdysozoa</taxon>
        <taxon>Nematoda</taxon>
        <taxon>Chromadorea</taxon>
        <taxon>Rhabditida</taxon>
        <taxon>Tylenchina</taxon>
        <taxon>Panagrolaimomorpha</taxon>
        <taxon>Strongyloidoidea</taxon>
        <taxon>Strongyloididae</taxon>
        <taxon>Strongyloides</taxon>
    </lineage>
</organism>
<evidence type="ECO:0000256" key="6">
    <source>
        <dbReference type="ARBA" id="ARBA00023242"/>
    </source>
</evidence>
<sequence length="295" mass="34777">MENSKQVPSLSDFNFVRILSSNPDFKSICLLFENKETKNHAILLINKKPFDIETINEWIKTCSLEYIDENDIFGNYSLTLDQPFNKNKCTFIYPCTEKLIIKYSEQKEYLIRETGESYKKITLPYLLENNVSEVTWIKNIFEKDCEKESLIFKDSDPDTGFLLLADLKWDRKTTSNMYLQVLVQKKGIKSVRDLNESHLPLLENIRDKVSITLKEKYNLERNEFTMYFHYQPTYYHLHVHVTLLSQTRTSGLITSLLLDEVIANIKLMPNYYQLATLSFIGKELDDLCQRHLHQV</sequence>
<gene>
    <name evidence="11 13 14" type="ORF">SRAE_2000200100</name>
</gene>
<dbReference type="InterPro" id="IPR008594">
    <property type="entry name" value="DcpS/DCS2"/>
</dbReference>
<dbReference type="WBParaSite" id="SRAE_2000200100.1">
    <property type="protein sequence ID" value="SRAE_2000200100.1"/>
    <property type="gene ID" value="WBGene00262208"/>
</dbReference>
<keyword evidence="5 8" id="KW-0378">Hydrolase</keyword>
<dbReference type="InterPro" id="IPR011145">
    <property type="entry name" value="Scavenger_mRNA_decap_enz_N"/>
</dbReference>
<dbReference type="GO" id="GO:0009150">
    <property type="term" value="P:purine ribonucleotide metabolic process"/>
    <property type="evidence" value="ECO:0007669"/>
    <property type="project" value="EnsemblMetazoa"/>
</dbReference>
<name>A0A090LC45_STRRB</name>
<dbReference type="GO" id="GO:0000932">
    <property type="term" value="C:P-body"/>
    <property type="evidence" value="ECO:0007669"/>
    <property type="project" value="TreeGrafter"/>
</dbReference>
<dbReference type="EMBL" id="LN609529">
    <property type="protein sequence ID" value="CEF67337.1"/>
    <property type="molecule type" value="Genomic_DNA"/>
</dbReference>
<evidence type="ECO:0000256" key="4">
    <source>
        <dbReference type="ARBA" id="ARBA00015636"/>
    </source>
</evidence>
<evidence type="ECO:0000256" key="9">
    <source>
        <dbReference type="PIRSR" id="PIRSR028973-1"/>
    </source>
</evidence>
<dbReference type="Gene3D" id="3.30.428.10">
    <property type="entry name" value="HIT-like"/>
    <property type="match status" value="1"/>
</dbReference>
<dbReference type="SUPFAM" id="SSF102860">
    <property type="entry name" value="mRNA decapping enzyme DcpS N-terminal domain"/>
    <property type="match status" value="1"/>
</dbReference>
<dbReference type="GeneID" id="36379702"/>
<keyword evidence="6 8" id="KW-0539">Nucleus</keyword>
<dbReference type="InterPro" id="IPR036265">
    <property type="entry name" value="HIT-like_sf"/>
</dbReference>
<keyword evidence="12" id="KW-1185">Reference proteome</keyword>
<protein>
    <recommendedName>
        <fullName evidence="4 8">m7GpppX diphosphatase</fullName>
        <ecNumber evidence="3 8">3.6.1.59</ecNumber>
    </recommendedName>
</protein>
<evidence type="ECO:0000256" key="3">
    <source>
        <dbReference type="ARBA" id="ARBA00012520"/>
    </source>
</evidence>
<dbReference type="EC" id="3.6.1.59" evidence="3 8"/>
<comment type="catalytic activity">
    <reaction evidence="7 8">
        <text>a 5'-end (N(7)-methyl 5'-triphosphoguanosine)-ribonucleoside in mRNA + H2O = N(7)-methyl-GMP + a 5'-end diphospho-ribonucleoside in mRNA + 2 H(+)</text>
        <dbReference type="Rhea" id="RHEA:65388"/>
        <dbReference type="Rhea" id="RHEA-COMP:17165"/>
        <dbReference type="Rhea" id="RHEA-COMP:17167"/>
        <dbReference type="ChEBI" id="CHEBI:15377"/>
        <dbReference type="ChEBI" id="CHEBI:15378"/>
        <dbReference type="ChEBI" id="CHEBI:58285"/>
        <dbReference type="ChEBI" id="CHEBI:156461"/>
        <dbReference type="ChEBI" id="CHEBI:167616"/>
        <dbReference type="EC" id="3.6.1.59"/>
    </reaction>
</comment>
<keyword evidence="8" id="KW-0507">mRNA processing</keyword>
<dbReference type="GO" id="GO:0000290">
    <property type="term" value="P:deadenylation-dependent decapping of nuclear-transcribed mRNA"/>
    <property type="evidence" value="ECO:0007669"/>
    <property type="project" value="UniProtKB-UniRule"/>
</dbReference>